<dbReference type="PANTHER" id="PTHR36617">
    <property type="entry name" value="PROTEIN, PUTATIVE-RELATED"/>
    <property type="match status" value="1"/>
</dbReference>
<dbReference type="AlphaFoldDB" id="A0AAV9F555"/>
<dbReference type="Proteomes" id="UP001180020">
    <property type="component" value="Unassembled WGS sequence"/>
</dbReference>
<reference evidence="2" key="1">
    <citation type="journal article" date="2023" name="Nat. Commun.">
        <title>Diploid and tetraploid genomes of Acorus and the evolution of monocots.</title>
        <authorList>
            <person name="Ma L."/>
            <person name="Liu K.W."/>
            <person name="Li Z."/>
            <person name="Hsiao Y.Y."/>
            <person name="Qi Y."/>
            <person name="Fu T."/>
            <person name="Tang G.D."/>
            <person name="Zhang D."/>
            <person name="Sun W.H."/>
            <person name="Liu D.K."/>
            <person name="Li Y."/>
            <person name="Chen G.Z."/>
            <person name="Liu X.D."/>
            <person name="Liao X.Y."/>
            <person name="Jiang Y.T."/>
            <person name="Yu X."/>
            <person name="Hao Y."/>
            <person name="Huang J."/>
            <person name="Zhao X.W."/>
            <person name="Ke S."/>
            <person name="Chen Y.Y."/>
            <person name="Wu W.L."/>
            <person name="Hsu J.L."/>
            <person name="Lin Y.F."/>
            <person name="Huang M.D."/>
            <person name="Li C.Y."/>
            <person name="Huang L."/>
            <person name="Wang Z.W."/>
            <person name="Zhao X."/>
            <person name="Zhong W.Y."/>
            <person name="Peng D.H."/>
            <person name="Ahmad S."/>
            <person name="Lan S."/>
            <person name="Zhang J.S."/>
            <person name="Tsai W.C."/>
            <person name="Van de Peer Y."/>
            <person name="Liu Z.J."/>
        </authorList>
    </citation>
    <scope>NUCLEOTIDE SEQUENCE</scope>
    <source>
        <strain evidence="2">CP</strain>
    </source>
</reference>
<proteinExistence type="predicted"/>
<feature type="domain" description="Reverse transcriptase zinc-binding" evidence="1">
    <location>
        <begin position="186"/>
        <end position="274"/>
    </location>
</feature>
<dbReference type="InterPro" id="IPR026960">
    <property type="entry name" value="RVT-Znf"/>
</dbReference>
<accession>A0AAV9F555</accession>
<evidence type="ECO:0000259" key="1">
    <source>
        <dbReference type="Pfam" id="PF13966"/>
    </source>
</evidence>
<dbReference type="PANTHER" id="PTHR36617:SF15">
    <property type="entry name" value="REVERSE TRANSCRIPTASE ZINC-BINDING DOMAIN-CONTAINING PROTEIN"/>
    <property type="match status" value="1"/>
</dbReference>
<dbReference type="EMBL" id="JAUJYO010000003">
    <property type="protein sequence ID" value="KAK1320551.1"/>
    <property type="molecule type" value="Genomic_DNA"/>
</dbReference>
<evidence type="ECO:0000313" key="3">
    <source>
        <dbReference type="Proteomes" id="UP001180020"/>
    </source>
</evidence>
<protein>
    <recommendedName>
        <fullName evidence="1">Reverse transcriptase zinc-binding domain-containing protein</fullName>
    </recommendedName>
</protein>
<comment type="caution">
    <text evidence="2">The sequence shown here is derived from an EMBL/GenBank/DDBJ whole genome shotgun (WGS) entry which is preliminary data.</text>
</comment>
<keyword evidence="3" id="KW-1185">Reference proteome</keyword>
<name>A0AAV9F555_ACOCL</name>
<reference evidence="2" key="2">
    <citation type="submission" date="2023-06" db="EMBL/GenBank/DDBJ databases">
        <authorList>
            <person name="Ma L."/>
            <person name="Liu K.-W."/>
            <person name="Li Z."/>
            <person name="Hsiao Y.-Y."/>
            <person name="Qi Y."/>
            <person name="Fu T."/>
            <person name="Tang G."/>
            <person name="Zhang D."/>
            <person name="Sun W.-H."/>
            <person name="Liu D.-K."/>
            <person name="Li Y."/>
            <person name="Chen G.-Z."/>
            <person name="Liu X.-D."/>
            <person name="Liao X.-Y."/>
            <person name="Jiang Y.-T."/>
            <person name="Yu X."/>
            <person name="Hao Y."/>
            <person name="Huang J."/>
            <person name="Zhao X.-W."/>
            <person name="Ke S."/>
            <person name="Chen Y.-Y."/>
            <person name="Wu W.-L."/>
            <person name="Hsu J.-L."/>
            <person name="Lin Y.-F."/>
            <person name="Huang M.-D."/>
            <person name="Li C.-Y."/>
            <person name="Huang L."/>
            <person name="Wang Z.-W."/>
            <person name="Zhao X."/>
            <person name="Zhong W.-Y."/>
            <person name="Peng D.-H."/>
            <person name="Ahmad S."/>
            <person name="Lan S."/>
            <person name="Zhang J.-S."/>
            <person name="Tsai W.-C."/>
            <person name="Van De Peer Y."/>
            <person name="Liu Z.-J."/>
        </authorList>
    </citation>
    <scope>NUCLEOTIDE SEQUENCE</scope>
    <source>
        <strain evidence="2">CP</strain>
        <tissue evidence="2">Leaves</tissue>
    </source>
</reference>
<gene>
    <name evidence="2" type="ORF">QJS10_CPA03g00813</name>
</gene>
<evidence type="ECO:0000313" key="2">
    <source>
        <dbReference type="EMBL" id="KAK1320551.1"/>
    </source>
</evidence>
<sequence length="374" mass="43240">MSWNLVCLSKNRGGLGVLDLAEFNKALLAKWVWKFSDSPDAMWRTVVSGGLQGRRQRFLPLPKPSRCSSQVWKVIHRVGTPLSSVIRWRLGKGDRIRFWTFHWCGSGPLMTVYPELFEIASNKDGMVWEFWNDSEHGGGWTFHLQRRLSNVEFLQYTQPYCVITNFRIMEAEEDAPIWILTPSTGFNVNSVYLWWVEDRPFNGGVARKAHQIWNCKVPTKVRFFLWLAYNERLLTRAYRAIWRPGENSECPLCEQSLETVRHLFCECSMAREVWSKLGHVVGRAWNPDTLDQLWELGCRLSRREDRSIRSKVLQTLVPAVMWAIWRGRNDKIFVGTSVSPEGIWEGAKGSMSTWGCYCAGAHSVQVEQNALFVS</sequence>
<organism evidence="2 3">
    <name type="scientific">Acorus calamus</name>
    <name type="common">Sweet flag</name>
    <dbReference type="NCBI Taxonomy" id="4465"/>
    <lineage>
        <taxon>Eukaryota</taxon>
        <taxon>Viridiplantae</taxon>
        <taxon>Streptophyta</taxon>
        <taxon>Embryophyta</taxon>
        <taxon>Tracheophyta</taxon>
        <taxon>Spermatophyta</taxon>
        <taxon>Magnoliopsida</taxon>
        <taxon>Liliopsida</taxon>
        <taxon>Acoraceae</taxon>
        <taxon>Acorus</taxon>
    </lineage>
</organism>
<dbReference type="Pfam" id="PF13966">
    <property type="entry name" value="zf-RVT"/>
    <property type="match status" value="1"/>
</dbReference>